<dbReference type="EMBL" id="CP046172">
    <property type="protein sequence ID" value="QIS12476.1"/>
    <property type="molecule type" value="Genomic_DNA"/>
</dbReference>
<dbReference type="PANTHER" id="PTHR47894">
    <property type="entry name" value="HTH-TYPE TRANSCRIPTIONAL REGULATOR GADX"/>
    <property type="match status" value="1"/>
</dbReference>
<dbReference type="InterPro" id="IPR018060">
    <property type="entry name" value="HTH_AraC"/>
</dbReference>
<dbReference type="GO" id="GO:0000976">
    <property type="term" value="F:transcription cis-regulatory region binding"/>
    <property type="evidence" value="ECO:0007669"/>
    <property type="project" value="TreeGrafter"/>
</dbReference>
<dbReference type="Proteomes" id="UP000503540">
    <property type="component" value="Chromosome"/>
</dbReference>
<keyword evidence="3" id="KW-0804">Transcription</keyword>
<dbReference type="SUPFAM" id="SSF46689">
    <property type="entry name" value="Homeodomain-like"/>
    <property type="match status" value="1"/>
</dbReference>
<evidence type="ECO:0000313" key="5">
    <source>
        <dbReference type="EMBL" id="QIS12476.1"/>
    </source>
</evidence>
<evidence type="ECO:0000313" key="6">
    <source>
        <dbReference type="Proteomes" id="UP000503540"/>
    </source>
</evidence>
<dbReference type="GO" id="GO:0003700">
    <property type="term" value="F:DNA-binding transcription factor activity"/>
    <property type="evidence" value="ECO:0007669"/>
    <property type="project" value="InterPro"/>
</dbReference>
<evidence type="ECO:0000256" key="2">
    <source>
        <dbReference type="ARBA" id="ARBA00023125"/>
    </source>
</evidence>
<dbReference type="PANTHER" id="PTHR47894:SF1">
    <property type="entry name" value="HTH-TYPE TRANSCRIPTIONAL REGULATOR VQSM"/>
    <property type="match status" value="1"/>
</dbReference>
<protein>
    <submittedName>
        <fullName evidence="5">Helix-turn-helix domain-containing protein</fullName>
    </submittedName>
</protein>
<reference evidence="5 6" key="1">
    <citation type="journal article" date="2019" name="ACS Chem. Biol.">
        <title>Identification and Mobilization of a Cryptic Antibiotic Biosynthesis Gene Locus from a Human-Pathogenic Nocardia Isolate.</title>
        <authorList>
            <person name="Herisse M."/>
            <person name="Ishida K."/>
            <person name="Porter J.L."/>
            <person name="Howden B."/>
            <person name="Hertweck C."/>
            <person name="Stinear T.P."/>
            <person name="Pidot S.J."/>
        </authorList>
    </citation>
    <scope>NUCLEOTIDE SEQUENCE [LARGE SCALE GENOMIC DNA]</scope>
    <source>
        <strain evidence="5 6">AUSMDU00012717</strain>
    </source>
</reference>
<dbReference type="Pfam" id="PF12625">
    <property type="entry name" value="Arabinose_bd"/>
    <property type="match status" value="1"/>
</dbReference>
<sequence>MLFVPGARGTMMCMFDWDLVRNTSSVHVMTQLAVERGMGAAELLAGTGLTFDMVCDGAAVVTARQEVAVIRNLLRRFGDEPGLGAEAGRRYHIALYGPWGLALLSSATVRQVIEVALGYLDLAFVFGHLSFEEGPRQSRLVFDGSEVPVDVRPFLAERITSGIQTIGRELFSAGVPAERVTYRHPAPADTARYREIFGVEPDFGAAADAIAFDSAYLDFPLPQADEWTRNTCERLCREMLERRRARLGTAGAVRDVLARNPAAPPDQAAVAAELFISSRTLARRLSEEGTSFRALVDEVRQLLAEELLGNTDMTTEQVAVRLGYADAASFIRAFRRWNGCPPKEFRQHRQSIPAAAVQY</sequence>
<feature type="domain" description="HTH araC/xylS-type" evidence="4">
    <location>
        <begin position="251"/>
        <end position="348"/>
    </location>
</feature>
<gene>
    <name evidence="5" type="ORF">F5544_23075</name>
</gene>
<dbReference type="Pfam" id="PF12833">
    <property type="entry name" value="HTH_18"/>
    <property type="match status" value="1"/>
</dbReference>
<evidence type="ECO:0000256" key="1">
    <source>
        <dbReference type="ARBA" id="ARBA00023015"/>
    </source>
</evidence>
<dbReference type="SMART" id="SM00342">
    <property type="entry name" value="HTH_ARAC"/>
    <property type="match status" value="1"/>
</dbReference>
<organism evidence="5 6">
    <name type="scientific">Nocardia arthritidis</name>
    <dbReference type="NCBI Taxonomy" id="228602"/>
    <lineage>
        <taxon>Bacteria</taxon>
        <taxon>Bacillati</taxon>
        <taxon>Actinomycetota</taxon>
        <taxon>Actinomycetes</taxon>
        <taxon>Mycobacteriales</taxon>
        <taxon>Nocardiaceae</taxon>
        <taxon>Nocardia</taxon>
    </lineage>
</organism>
<dbReference type="Gene3D" id="1.10.10.60">
    <property type="entry name" value="Homeodomain-like"/>
    <property type="match status" value="1"/>
</dbReference>
<name>A0A6G9YHF4_9NOCA</name>
<dbReference type="InterPro" id="IPR032687">
    <property type="entry name" value="AraC-type_N"/>
</dbReference>
<dbReference type="InterPro" id="IPR009057">
    <property type="entry name" value="Homeodomain-like_sf"/>
</dbReference>
<dbReference type="KEGG" id="nah:F5544_23075"/>
<evidence type="ECO:0000259" key="4">
    <source>
        <dbReference type="PROSITE" id="PS01124"/>
    </source>
</evidence>
<keyword evidence="6" id="KW-1185">Reference proteome</keyword>
<keyword evidence="2" id="KW-0238">DNA-binding</keyword>
<proteinExistence type="predicted"/>
<dbReference type="PROSITE" id="PS01124">
    <property type="entry name" value="HTH_ARAC_FAMILY_2"/>
    <property type="match status" value="1"/>
</dbReference>
<evidence type="ECO:0000256" key="3">
    <source>
        <dbReference type="ARBA" id="ARBA00023163"/>
    </source>
</evidence>
<dbReference type="AlphaFoldDB" id="A0A6G9YHF4"/>
<keyword evidence="1" id="KW-0805">Transcription regulation</keyword>
<accession>A0A6G9YHF4</accession>
<dbReference type="GO" id="GO:0005829">
    <property type="term" value="C:cytosol"/>
    <property type="evidence" value="ECO:0007669"/>
    <property type="project" value="TreeGrafter"/>
</dbReference>